<feature type="domain" description="Amidohydrolase-related" evidence="1">
    <location>
        <begin position="245"/>
        <end position="466"/>
    </location>
</feature>
<protein>
    <submittedName>
        <fullName evidence="2">Amidohydrolase family protein</fullName>
    </submittedName>
</protein>
<dbReference type="KEGG" id="kqi:F1D05_00065"/>
<dbReference type="AlphaFoldDB" id="A0A7G6WRH2"/>
<dbReference type="EMBL" id="CP043661">
    <property type="protein sequence ID" value="QNE16587.1"/>
    <property type="molecule type" value="Genomic_DNA"/>
</dbReference>
<name>A0A7G6WRH2_9ACTN</name>
<reference evidence="2 3" key="2">
    <citation type="journal article" date="2020" name="Microbiol. Resour. Announc.">
        <title>Antarctic desert soil bacteria exhibit high novel natural product potential, evaluated through long-read genome sequencing and comparative genomics.</title>
        <authorList>
            <person name="Benaud N."/>
            <person name="Edwards R.J."/>
            <person name="Amos T.G."/>
            <person name="D'Agostino P.M."/>
            <person name="Gutierrez-Chavez C."/>
            <person name="Montgomery K."/>
            <person name="Nicetic I."/>
            <person name="Ferrari B.C."/>
        </authorList>
    </citation>
    <scope>NUCLEOTIDE SEQUENCE [LARGE SCALE GENOMIC DNA]</scope>
    <source>
        <strain evidence="2 3">SPB151</strain>
    </source>
</reference>
<dbReference type="Pfam" id="PF04909">
    <property type="entry name" value="Amidohydro_2"/>
    <property type="match status" value="1"/>
</dbReference>
<dbReference type="Proteomes" id="UP000515563">
    <property type="component" value="Chromosome"/>
</dbReference>
<keyword evidence="2" id="KW-0378">Hydrolase</keyword>
<accession>A0A7G6WRH2</accession>
<dbReference type="SUPFAM" id="SSF51556">
    <property type="entry name" value="Metallo-dependent hydrolases"/>
    <property type="match status" value="1"/>
</dbReference>
<gene>
    <name evidence="2" type="ORF">F1D05_00065</name>
</gene>
<evidence type="ECO:0000259" key="1">
    <source>
        <dbReference type="Pfam" id="PF04909"/>
    </source>
</evidence>
<organism evidence="2 3">
    <name type="scientific">Kribbella qitaiheensis</name>
    <dbReference type="NCBI Taxonomy" id="1544730"/>
    <lineage>
        <taxon>Bacteria</taxon>
        <taxon>Bacillati</taxon>
        <taxon>Actinomycetota</taxon>
        <taxon>Actinomycetes</taxon>
        <taxon>Propionibacteriales</taxon>
        <taxon>Kribbellaceae</taxon>
        <taxon>Kribbella</taxon>
    </lineage>
</organism>
<keyword evidence="3" id="KW-1185">Reference proteome</keyword>
<evidence type="ECO:0000313" key="2">
    <source>
        <dbReference type="EMBL" id="QNE16587.1"/>
    </source>
</evidence>
<proteinExistence type="predicted"/>
<dbReference type="GO" id="GO:0016787">
    <property type="term" value="F:hydrolase activity"/>
    <property type="evidence" value="ECO:0007669"/>
    <property type="project" value="UniProtKB-KW"/>
</dbReference>
<dbReference type="InterPro" id="IPR006680">
    <property type="entry name" value="Amidohydro-rel"/>
</dbReference>
<dbReference type="InterPro" id="IPR032466">
    <property type="entry name" value="Metal_Hydrolase"/>
</dbReference>
<evidence type="ECO:0000313" key="3">
    <source>
        <dbReference type="Proteomes" id="UP000515563"/>
    </source>
</evidence>
<reference evidence="3" key="1">
    <citation type="submission" date="2019-09" db="EMBL/GenBank/DDBJ databases">
        <title>Antimicrobial potential of Antarctic Bacteria.</title>
        <authorList>
            <person name="Benaud N."/>
            <person name="Edwards R.J."/>
            <person name="Ferrari B.C."/>
        </authorList>
    </citation>
    <scope>NUCLEOTIDE SEQUENCE [LARGE SCALE GENOMIC DNA]</scope>
    <source>
        <strain evidence="3">SPB151</strain>
    </source>
</reference>
<sequence>MAPGFPGTSGGMQTMTTPIVDVHCHNFNADDLPVRGFVQHVALHDSVISPAVAGLLDVIVQQGAPGYAEEKPRLDSLLGSSTFDDALEGVLPAPPTVDPLDQLEREVDAELVELQARNPELAFRAAQDLAADDVRAAGDEEGPIDLARALRRGVKWAKLFTKSRLDLAGVLTSTYPDVDLFCPMLVDLGAALGDSAKTTIRQQVILQEKISRLSMLGLLPWRTGARIHPFVGFDPRHEVRARRARDIETPLDVAKDAVHRFGFVGVKVYPPMGFRPINNVPVGDVNAAEAAELNEVLADLYSWCETEQVPITAHCNNSQYASTAYEQAGLAGPGGWIEALEKYEGLHLNLGHFGGANPAEQQSAWIYQIAAAATRFDFLFADTGNHKIYDKGISQPYLNRLQKMFSDNTTRTMQRRLMYGTDWFMLAIYPDWEKFLSTYRDLYRAKFDAAATDAFLGGNALRFLGFGDPTNKNNRRLWQRYQTYAPNQLPDWLAEPTPETV</sequence>
<dbReference type="Gene3D" id="3.20.20.140">
    <property type="entry name" value="Metal-dependent hydrolases"/>
    <property type="match status" value="1"/>
</dbReference>